<comment type="caution">
    <text evidence="3">The sequence shown here is derived from an EMBL/GenBank/DDBJ whole genome shotgun (WGS) entry which is preliminary data.</text>
</comment>
<name>A0ABV8V2A7_9GAMM</name>
<dbReference type="Proteomes" id="UP001595840">
    <property type="component" value="Unassembled WGS sequence"/>
</dbReference>
<evidence type="ECO:0000313" key="4">
    <source>
        <dbReference type="Proteomes" id="UP001595840"/>
    </source>
</evidence>
<accession>A0ABV8V2A7</accession>
<dbReference type="InterPro" id="IPR036680">
    <property type="entry name" value="SPOR-like_sf"/>
</dbReference>
<dbReference type="EMBL" id="JBHSCX010000005">
    <property type="protein sequence ID" value="MFC4362045.1"/>
    <property type="molecule type" value="Genomic_DNA"/>
</dbReference>
<keyword evidence="4" id="KW-1185">Reference proteome</keyword>
<feature type="transmembrane region" description="Helical" evidence="1">
    <location>
        <begin position="51"/>
        <end position="71"/>
    </location>
</feature>
<dbReference type="InterPro" id="IPR052521">
    <property type="entry name" value="Cell_div_SPOR-domain"/>
</dbReference>
<dbReference type="Pfam" id="PF05036">
    <property type="entry name" value="SPOR"/>
    <property type="match status" value="1"/>
</dbReference>
<organism evidence="3 4">
    <name type="scientific">Simiduia curdlanivorans</name>
    <dbReference type="NCBI Taxonomy" id="1492769"/>
    <lineage>
        <taxon>Bacteria</taxon>
        <taxon>Pseudomonadati</taxon>
        <taxon>Pseudomonadota</taxon>
        <taxon>Gammaproteobacteria</taxon>
        <taxon>Cellvibrionales</taxon>
        <taxon>Cellvibrionaceae</taxon>
        <taxon>Simiduia</taxon>
    </lineage>
</organism>
<protein>
    <submittedName>
        <fullName evidence="3">SPOR domain-containing protein</fullName>
    </submittedName>
</protein>
<proteinExistence type="predicted"/>
<keyword evidence="1" id="KW-0472">Membrane</keyword>
<keyword evidence="1" id="KW-1133">Transmembrane helix</keyword>
<dbReference type="PROSITE" id="PS51724">
    <property type="entry name" value="SPOR"/>
    <property type="match status" value="1"/>
</dbReference>
<sequence length="211" mass="23563">MAPKCMAPMGTAPTFLYNAGPPFVVIRAMTQDFANRKRRKQPSKKKSDVPGWVWLFTGAVLGAFVMFLVYLSDQPPSKAKPAKVATAPQAKEPEKAVPKPRFDFYKLLEESEVVVETPEETRKQLEQQSTDKVEYLLQVGSFRKSEDADSVRAKLILLNMDAKVEKVTVKSGETWHRVIVGPFTNSSAMANARSTLVSNRFDTLLLKRKAG</sequence>
<dbReference type="SUPFAM" id="SSF110997">
    <property type="entry name" value="Sporulation related repeat"/>
    <property type="match status" value="1"/>
</dbReference>
<keyword evidence="1" id="KW-0812">Transmembrane</keyword>
<evidence type="ECO:0000256" key="1">
    <source>
        <dbReference type="SAM" id="Phobius"/>
    </source>
</evidence>
<dbReference type="RefSeq" id="WP_290259178.1">
    <property type="nucleotide sequence ID" value="NZ_JAUFQG010000004.1"/>
</dbReference>
<evidence type="ECO:0000313" key="3">
    <source>
        <dbReference type="EMBL" id="MFC4362045.1"/>
    </source>
</evidence>
<evidence type="ECO:0000259" key="2">
    <source>
        <dbReference type="PROSITE" id="PS51724"/>
    </source>
</evidence>
<reference evidence="4" key="1">
    <citation type="journal article" date="2019" name="Int. J. Syst. Evol. Microbiol.">
        <title>The Global Catalogue of Microorganisms (GCM) 10K type strain sequencing project: providing services to taxonomists for standard genome sequencing and annotation.</title>
        <authorList>
            <consortium name="The Broad Institute Genomics Platform"/>
            <consortium name="The Broad Institute Genome Sequencing Center for Infectious Disease"/>
            <person name="Wu L."/>
            <person name="Ma J."/>
        </authorList>
    </citation>
    <scope>NUCLEOTIDE SEQUENCE [LARGE SCALE GENOMIC DNA]</scope>
    <source>
        <strain evidence="4">CECT 8570</strain>
    </source>
</reference>
<feature type="transmembrane region" description="Helical" evidence="1">
    <location>
        <begin position="12"/>
        <end position="30"/>
    </location>
</feature>
<gene>
    <name evidence="3" type="ORF">ACFOX3_07025</name>
</gene>
<dbReference type="InterPro" id="IPR007730">
    <property type="entry name" value="SPOR-like_dom"/>
</dbReference>
<dbReference type="Gene3D" id="3.30.70.1070">
    <property type="entry name" value="Sporulation related repeat"/>
    <property type="match status" value="1"/>
</dbReference>
<dbReference type="PANTHER" id="PTHR38687">
    <property type="entry name" value="CELL DIVISION PROTEIN DEDD-RELATED"/>
    <property type="match status" value="1"/>
</dbReference>
<feature type="domain" description="SPOR" evidence="2">
    <location>
        <begin position="129"/>
        <end position="209"/>
    </location>
</feature>